<dbReference type="SUPFAM" id="SSF57196">
    <property type="entry name" value="EGF/Laminin"/>
    <property type="match status" value="1"/>
</dbReference>
<feature type="compositionally biased region" description="Acidic residues" evidence="2">
    <location>
        <begin position="138"/>
        <end position="154"/>
    </location>
</feature>
<feature type="compositionally biased region" description="Basic and acidic residues" evidence="2">
    <location>
        <begin position="118"/>
        <end position="137"/>
    </location>
</feature>
<evidence type="ECO:0000259" key="4">
    <source>
        <dbReference type="PROSITE" id="PS50026"/>
    </source>
</evidence>
<feature type="compositionally biased region" description="Low complexity" evidence="2">
    <location>
        <begin position="99"/>
        <end position="117"/>
    </location>
</feature>
<gene>
    <name evidence="5" type="primary">Cre-lin-3</name>
    <name evidence="5" type="ORF">CRE_12560</name>
</gene>
<dbReference type="Gene3D" id="2.10.25.10">
    <property type="entry name" value="Laminin"/>
    <property type="match status" value="1"/>
</dbReference>
<feature type="compositionally biased region" description="Low complexity" evidence="2">
    <location>
        <begin position="509"/>
        <end position="521"/>
    </location>
</feature>
<evidence type="ECO:0000256" key="1">
    <source>
        <dbReference type="PROSITE-ProRule" id="PRU00076"/>
    </source>
</evidence>
<feature type="transmembrane region" description="Helical" evidence="3">
    <location>
        <begin position="35"/>
        <end position="58"/>
    </location>
</feature>
<feature type="transmembrane region" description="Helical" evidence="3">
    <location>
        <begin position="305"/>
        <end position="327"/>
    </location>
</feature>
<keyword evidence="1" id="KW-1015">Disulfide bond</keyword>
<sequence length="533" mass="60720">MHQFFLFHEVTFVLNIIFYLHFFRYHRLQLIKMRNLLLFCILLLFMPHFTESCLPSWFRQERSAPEKFQSSENAETSGSPPTDSSRNDLETNEIGDAPSTTSDVETTTEVTSVTSNQKELEEEKKLQEVVKELTDKEAEYEDEYEEEQEEEDAEEALKYNEEATRDATSTLKPSVRKEIEKLKEAKCKDYCHHNATCHVEVIFRDDRISAVVPSCHCPHGWEGTRCDRHYVQAFYAPINGRYNVRLSTMSSTAQLFVQGPVKKPKVFIVHPSNHTVTSTPSRDDSDISSVFSGLYDRILQSSTSAIPAFAFLIVMLIMFIAIVIYAYRRYFHLFIDGSTIQYMYYRMSKRTDDMTYTMSHMCPPDAFNVLKTPNGQHIPVHQMTSCPHSAGQSTVIPSTPHPSSAPGSRVPMRQQAVRNVDQARNNFFSILRSQGTIPSRSINDDDTPKHYKSVPRVEVSAINYSGHIDFSTISFQSTDSEVSKASKTCPPPTHCVINIEQESVETNFRSPSRSSGEPGSPTTCEPMIPHMHL</sequence>
<accession>E3M7N0</accession>
<name>E3M7N0_CAERE</name>
<dbReference type="OrthoDB" id="5828581at2759"/>
<dbReference type="Proteomes" id="UP000008281">
    <property type="component" value="Unassembled WGS sequence"/>
</dbReference>
<dbReference type="FunCoup" id="E3M7N0">
    <property type="interactions" value="1401"/>
</dbReference>
<feature type="transmembrane region" description="Helical" evidence="3">
    <location>
        <begin position="6"/>
        <end position="23"/>
    </location>
</feature>
<dbReference type="InterPro" id="IPR000742">
    <property type="entry name" value="EGF"/>
</dbReference>
<protein>
    <submittedName>
        <fullName evidence="5">CRE-LIN-3 protein</fullName>
    </submittedName>
</protein>
<feature type="compositionally biased region" description="Polar residues" evidence="2">
    <location>
        <begin position="68"/>
        <end position="84"/>
    </location>
</feature>
<feature type="compositionally biased region" description="Basic and acidic residues" evidence="2">
    <location>
        <begin position="155"/>
        <end position="165"/>
    </location>
</feature>
<organism evidence="6">
    <name type="scientific">Caenorhabditis remanei</name>
    <name type="common">Caenorhabditis vulgaris</name>
    <dbReference type="NCBI Taxonomy" id="31234"/>
    <lineage>
        <taxon>Eukaryota</taxon>
        <taxon>Metazoa</taxon>
        <taxon>Ecdysozoa</taxon>
        <taxon>Nematoda</taxon>
        <taxon>Chromadorea</taxon>
        <taxon>Rhabditida</taxon>
        <taxon>Rhabditina</taxon>
        <taxon>Rhabditomorpha</taxon>
        <taxon>Rhabditoidea</taxon>
        <taxon>Rhabditidae</taxon>
        <taxon>Peloderinae</taxon>
        <taxon>Caenorhabditis</taxon>
    </lineage>
</organism>
<dbReference type="PROSITE" id="PS00022">
    <property type="entry name" value="EGF_1"/>
    <property type="match status" value="1"/>
</dbReference>
<keyword evidence="3" id="KW-0472">Membrane</keyword>
<dbReference type="EMBL" id="DS268427">
    <property type="protein sequence ID" value="EFO93850.1"/>
    <property type="molecule type" value="Genomic_DNA"/>
</dbReference>
<feature type="domain" description="EGF-like" evidence="4">
    <location>
        <begin position="183"/>
        <end position="227"/>
    </location>
</feature>
<comment type="caution">
    <text evidence="1">Lacks conserved residue(s) required for the propagation of feature annotation.</text>
</comment>
<evidence type="ECO:0000313" key="5">
    <source>
        <dbReference type="EMBL" id="EFO93850.1"/>
    </source>
</evidence>
<dbReference type="eggNOG" id="ENOG502TH25">
    <property type="taxonomic scope" value="Eukaryota"/>
</dbReference>
<feature type="region of interest" description="Disordered" evidence="2">
    <location>
        <begin position="503"/>
        <end position="533"/>
    </location>
</feature>
<feature type="region of interest" description="Disordered" evidence="2">
    <location>
        <begin position="389"/>
        <end position="409"/>
    </location>
</feature>
<dbReference type="PROSITE" id="PS01186">
    <property type="entry name" value="EGF_2"/>
    <property type="match status" value="1"/>
</dbReference>
<keyword evidence="3" id="KW-0812">Transmembrane</keyword>
<feature type="disulfide bond" evidence="1">
    <location>
        <begin position="217"/>
        <end position="226"/>
    </location>
</feature>
<evidence type="ECO:0000256" key="3">
    <source>
        <dbReference type="SAM" id="Phobius"/>
    </source>
</evidence>
<proteinExistence type="predicted"/>
<dbReference type="InParanoid" id="E3M7N0"/>
<dbReference type="PROSITE" id="PS50026">
    <property type="entry name" value="EGF_3"/>
    <property type="match status" value="1"/>
</dbReference>
<reference evidence="5" key="1">
    <citation type="submission" date="2007-07" db="EMBL/GenBank/DDBJ databases">
        <title>PCAP assembly of the Caenorhabditis remanei genome.</title>
        <authorList>
            <consortium name="The Caenorhabditis remanei Sequencing Consortium"/>
            <person name="Wilson R.K."/>
        </authorList>
    </citation>
    <scope>NUCLEOTIDE SEQUENCE [LARGE SCALE GENOMIC DNA]</scope>
    <source>
        <strain evidence="5">PB4641</strain>
    </source>
</reference>
<dbReference type="OMA" id="AINYSGH"/>
<dbReference type="HOGENOM" id="CLU_047169_0_0_1"/>
<evidence type="ECO:0000313" key="6">
    <source>
        <dbReference type="Proteomes" id="UP000008281"/>
    </source>
</evidence>
<dbReference type="SMART" id="SM00181">
    <property type="entry name" value="EGF"/>
    <property type="match status" value="1"/>
</dbReference>
<dbReference type="AlphaFoldDB" id="E3M7N0"/>
<dbReference type="STRING" id="31234.E3M7N0"/>
<keyword evidence="6" id="KW-1185">Reference proteome</keyword>
<evidence type="ECO:0000256" key="2">
    <source>
        <dbReference type="SAM" id="MobiDB-lite"/>
    </source>
</evidence>
<feature type="compositionally biased region" description="Polar residues" evidence="2">
    <location>
        <begin position="389"/>
        <end position="406"/>
    </location>
</feature>
<dbReference type="FunFam" id="2.10.25.10:FF:000761">
    <property type="entry name" value="Protein lin-3"/>
    <property type="match status" value="1"/>
</dbReference>
<keyword evidence="3" id="KW-1133">Transmembrane helix</keyword>
<keyword evidence="1" id="KW-0245">EGF-like domain</keyword>
<feature type="region of interest" description="Disordered" evidence="2">
    <location>
        <begin position="65"/>
        <end position="169"/>
    </location>
</feature>
<feature type="disulfide bond" evidence="1">
    <location>
        <begin position="187"/>
        <end position="197"/>
    </location>
</feature>